<dbReference type="Proteomes" id="UP000677054">
    <property type="component" value="Unassembled WGS sequence"/>
</dbReference>
<dbReference type="GO" id="GO:0000014">
    <property type="term" value="F:single-stranded DNA endodeoxyribonuclease activity"/>
    <property type="evidence" value="ECO:0007669"/>
    <property type="project" value="TreeGrafter"/>
</dbReference>
<evidence type="ECO:0000256" key="13">
    <source>
        <dbReference type="ARBA" id="ARBA00023211"/>
    </source>
</evidence>
<evidence type="ECO:0000256" key="11">
    <source>
        <dbReference type="ARBA" id="ARBA00022839"/>
    </source>
</evidence>
<gene>
    <name evidence="19" type="ORF">DSTB1V02_LOCUS2459</name>
</gene>
<evidence type="ECO:0000256" key="10">
    <source>
        <dbReference type="ARBA" id="ARBA00022801"/>
    </source>
</evidence>
<dbReference type="PANTHER" id="PTHR10139:SF1">
    <property type="entry name" value="DOUBLE-STRAND BREAK REPAIR PROTEIN MRE11"/>
    <property type="match status" value="1"/>
</dbReference>
<dbReference type="Pfam" id="PF04152">
    <property type="entry name" value="Mre11_DNA_bind"/>
    <property type="match status" value="1"/>
</dbReference>
<feature type="domain" description="Mre11 DNA-binding" evidence="18">
    <location>
        <begin position="296"/>
        <end position="465"/>
    </location>
</feature>
<dbReference type="Gene3D" id="3.60.21.10">
    <property type="match status" value="1"/>
</dbReference>
<feature type="compositionally biased region" description="Basic and acidic residues" evidence="17">
    <location>
        <begin position="672"/>
        <end position="694"/>
    </location>
</feature>
<evidence type="ECO:0000256" key="7">
    <source>
        <dbReference type="ARBA" id="ARBA00022723"/>
    </source>
</evidence>
<evidence type="ECO:0000256" key="16">
    <source>
        <dbReference type="RuleBase" id="RU003447"/>
    </source>
</evidence>
<dbReference type="AlphaFoldDB" id="A0A7R8X1X8"/>
<keyword evidence="13 16" id="KW-0464">Manganese</keyword>
<dbReference type="GO" id="GO:0097552">
    <property type="term" value="P:mitochondrial double-strand break repair via homologous recombination"/>
    <property type="evidence" value="ECO:0007669"/>
    <property type="project" value="TreeGrafter"/>
</dbReference>
<dbReference type="EMBL" id="CAJPEV010000275">
    <property type="protein sequence ID" value="CAG0883308.1"/>
    <property type="molecule type" value="Genomic_DNA"/>
</dbReference>
<feature type="compositionally biased region" description="Basic residues" evidence="17">
    <location>
        <begin position="563"/>
        <end position="573"/>
    </location>
</feature>
<evidence type="ECO:0000313" key="19">
    <source>
        <dbReference type="EMBL" id="CAD7242494.1"/>
    </source>
</evidence>
<dbReference type="GO" id="GO:0008296">
    <property type="term" value="F:3'-5'-DNA exonuclease activity"/>
    <property type="evidence" value="ECO:0007669"/>
    <property type="project" value="InterPro"/>
</dbReference>
<dbReference type="PANTHER" id="PTHR10139">
    <property type="entry name" value="DOUBLE-STRAND BREAK REPAIR PROTEIN MRE11"/>
    <property type="match status" value="1"/>
</dbReference>
<reference evidence="19" key="1">
    <citation type="submission" date="2020-11" db="EMBL/GenBank/DDBJ databases">
        <authorList>
            <person name="Tran Van P."/>
        </authorList>
    </citation>
    <scope>NUCLEOTIDE SEQUENCE</scope>
</reference>
<dbReference type="InterPro" id="IPR029052">
    <property type="entry name" value="Metallo-depent_PP-like"/>
</dbReference>
<dbReference type="InterPro" id="IPR038487">
    <property type="entry name" value="Mre11_capping_dom"/>
</dbReference>
<keyword evidence="10 16" id="KW-0378">Hydrolase</keyword>
<keyword evidence="11 16" id="KW-0269">Exonuclease</keyword>
<proteinExistence type="inferred from homology"/>
<evidence type="ECO:0000256" key="12">
    <source>
        <dbReference type="ARBA" id="ARBA00023204"/>
    </source>
</evidence>
<dbReference type="GO" id="GO:0035861">
    <property type="term" value="C:site of double-strand break"/>
    <property type="evidence" value="ECO:0007669"/>
    <property type="project" value="TreeGrafter"/>
</dbReference>
<evidence type="ECO:0000256" key="14">
    <source>
        <dbReference type="ARBA" id="ARBA00023242"/>
    </source>
</evidence>
<keyword evidence="5" id="KW-0158">Chromosome</keyword>
<dbReference type="EMBL" id="LR899792">
    <property type="protein sequence ID" value="CAD7242494.1"/>
    <property type="molecule type" value="Genomic_DNA"/>
</dbReference>
<dbReference type="GO" id="GO:0007095">
    <property type="term" value="P:mitotic G2 DNA damage checkpoint signaling"/>
    <property type="evidence" value="ECO:0007669"/>
    <property type="project" value="TreeGrafter"/>
</dbReference>
<dbReference type="OrthoDB" id="30417at2759"/>
<name>A0A7R8X1X8_9CRUS</name>
<dbReference type="CDD" id="cd00840">
    <property type="entry name" value="MPP_Mre11_N"/>
    <property type="match status" value="1"/>
</dbReference>
<dbReference type="Pfam" id="PF00149">
    <property type="entry name" value="Metallophos"/>
    <property type="match status" value="1"/>
</dbReference>
<keyword evidence="20" id="KW-1185">Reference proteome</keyword>
<evidence type="ECO:0000256" key="4">
    <source>
        <dbReference type="ARBA" id="ARBA00009028"/>
    </source>
</evidence>
<comment type="subcellular location">
    <subcellularLocation>
        <location evidence="3">Chromosome</location>
    </subcellularLocation>
    <subcellularLocation>
        <location evidence="2">Nucleus</location>
    </subcellularLocation>
</comment>
<evidence type="ECO:0000256" key="5">
    <source>
        <dbReference type="ARBA" id="ARBA00022454"/>
    </source>
</evidence>
<evidence type="ECO:0000256" key="1">
    <source>
        <dbReference type="ARBA" id="ARBA00001936"/>
    </source>
</evidence>
<feature type="compositionally biased region" description="Polar residues" evidence="17">
    <location>
        <begin position="594"/>
        <end position="627"/>
    </location>
</feature>
<keyword evidence="12 16" id="KW-0234">DNA repair</keyword>
<dbReference type="GO" id="GO:0006303">
    <property type="term" value="P:double-strand break repair via nonhomologous end joining"/>
    <property type="evidence" value="ECO:0007669"/>
    <property type="project" value="TreeGrafter"/>
</dbReference>
<feature type="compositionally biased region" description="Basic and acidic residues" evidence="17">
    <location>
        <begin position="513"/>
        <end position="537"/>
    </location>
</feature>
<evidence type="ECO:0000313" key="20">
    <source>
        <dbReference type="Proteomes" id="UP000677054"/>
    </source>
</evidence>
<keyword evidence="6 16" id="KW-0540">Nuclease</keyword>
<keyword evidence="14 16" id="KW-0539">Nucleus</keyword>
<protein>
    <recommendedName>
        <fullName evidence="18">Mre11 DNA-binding domain-containing protein</fullName>
    </recommendedName>
</protein>
<evidence type="ECO:0000256" key="17">
    <source>
        <dbReference type="SAM" id="MobiDB-lite"/>
    </source>
</evidence>
<dbReference type="InterPro" id="IPR041796">
    <property type="entry name" value="Mre11_N"/>
</dbReference>
<dbReference type="GO" id="GO:0000724">
    <property type="term" value="P:double-strand break repair via homologous recombination"/>
    <property type="evidence" value="ECO:0007669"/>
    <property type="project" value="TreeGrafter"/>
</dbReference>
<evidence type="ECO:0000256" key="2">
    <source>
        <dbReference type="ARBA" id="ARBA00004123"/>
    </source>
</evidence>
<comment type="cofactor">
    <cofactor evidence="1">
        <name>Mn(2+)</name>
        <dbReference type="ChEBI" id="CHEBI:29035"/>
    </cofactor>
</comment>
<evidence type="ECO:0000256" key="3">
    <source>
        <dbReference type="ARBA" id="ARBA00004286"/>
    </source>
</evidence>
<keyword evidence="15 16" id="KW-0469">Meiosis</keyword>
<dbReference type="GO" id="GO:0030870">
    <property type="term" value="C:Mre11 complex"/>
    <property type="evidence" value="ECO:0007669"/>
    <property type="project" value="InterPro"/>
</dbReference>
<evidence type="ECO:0000259" key="18">
    <source>
        <dbReference type="SMART" id="SM01347"/>
    </source>
</evidence>
<keyword evidence="9 16" id="KW-0227">DNA damage</keyword>
<dbReference type="FunFam" id="3.60.21.10:FF:000011">
    <property type="entry name" value="Double-strand break repair protein"/>
    <property type="match status" value="1"/>
</dbReference>
<organism evidence="19">
    <name type="scientific">Darwinula stevensoni</name>
    <dbReference type="NCBI Taxonomy" id="69355"/>
    <lineage>
        <taxon>Eukaryota</taxon>
        <taxon>Metazoa</taxon>
        <taxon>Ecdysozoa</taxon>
        <taxon>Arthropoda</taxon>
        <taxon>Crustacea</taxon>
        <taxon>Oligostraca</taxon>
        <taxon>Ostracoda</taxon>
        <taxon>Podocopa</taxon>
        <taxon>Podocopida</taxon>
        <taxon>Darwinulocopina</taxon>
        <taxon>Darwinuloidea</taxon>
        <taxon>Darwinulidae</taxon>
        <taxon>Darwinula</taxon>
    </lineage>
</organism>
<dbReference type="InterPro" id="IPR007281">
    <property type="entry name" value="Mre11_DNA-bd"/>
</dbReference>
<dbReference type="InterPro" id="IPR004843">
    <property type="entry name" value="Calcineurin-like_PHP"/>
</dbReference>
<dbReference type="NCBIfam" id="TIGR00583">
    <property type="entry name" value="mre11"/>
    <property type="match status" value="1"/>
</dbReference>
<sequence length="974" mass="111674">MEVAQEPNEPDPNDVFRVLVATDNHLGYAEKDSAKGEDSFQTFEEILKLAVNNEVDFLLLGGDLFHENKPSRYARMKCLELLRKYCMGNRPIHIQFMSDPSMNFTSSWNPVVNYEDPNLNISLPVFSIHGNHDDPGGKNQYSAMDELSAAGLVNYFGKILDLTEIELTPILLRKGKSLLGIYGLSAVKDERLFRLFREGKVQFKRPRLKTDEWFNILVLHQNRAKHGPKNYLPETFLPGFLDLVIWGHEHECIPQPTFTANKTFILQPGSSVVTSLCEGEARPKHINLLQIHARRFKCDQIPLETVRPFIMEDFILSECDELQDVAENIEEMVEMKVEEKIHEMIEKSQELLTRNERQPKVPLIRLRVTYDNHFQPFHTIRFGQRYQGKVANPEDMIIFKKHIKNQPKEDLDFEAMDELFDMDPEELSNVRVENMVEVYFAENEDPKNKLHLLTERGMSEAVLRFVEKDDRDAITVLTKHQLKKTLDFLAKENKNEGEVEEDILCYRQARASSKQDVDEVRTTLDDKSRQPAHRDQSVESEGEGNDIQSDDEVEVEESPPARGRGRGRGRGRAKASYASPSKNSSRGRGMRSAQARQTGAAQLNVSTRPSTSSQRQMSLHDSFAASSRSRKQEAATKKPKGIHYLDDDDVACGNTRSLDQLKGLWNRLKVKATQDRDQQRKEAKKTGGGEKPPEMDELSNYINGVVLPPHAKSPLHNPFDSDSEGNLWKFEQRLAQTSRENLDPEQSLPKARKRKADFDDHLLEMVQKEHYIKMRIFQMKEWKLKHECEQMGIGLPPQLTERVTYFDLGVDGWVCECEGERRRAAFGLGALLRERMDSEAKDAGLELAWEEELEGLVNCYRAERNLQAWTVGPSRLTWLAHSTVHQRLRQTNVLQRFPRRTPIFDSGDGRVHPTVSRTTALARSPTPTGGSKDKWDGELVLTRLRQRGRLSSLKFIASYGAGLEEDLHKYIYKV</sequence>
<feature type="region of interest" description="Disordered" evidence="17">
    <location>
        <begin position="510"/>
        <end position="651"/>
    </location>
</feature>
<evidence type="ECO:0000256" key="8">
    <source>
        <dbReference type="ARBA" id="ARBA00022759"/>
    </source>
</evidence>
<dbReference type="GO" id="GO:0042138">
    <property type="term" value="P:meiotic DNA double-strand break formation"/>
    <property type="evidence" value="ECO:0007669"/>
    <property type="project" value="TreeGrafter"/>
</dbReference>
<dbReference type="InterPro" id="IPR003701">
    <property type="entry name" value="Mre11"/>
</dbReference>
<evidence type="ECO:0000256" key="6">
    <source>
        <dbReference type="ARBA" id="ARBA00022722"/>
    </source>
</evidence>
<dbReference type="GO" id="GO:0030145">
    <property type="term" value="F:manganese ion binding"/>
    <property type="evidence" value="ECO:0007669"/>
    <property type="project" value="InterPro"/>
</dbReference>
<evidence type="ECO:0000256" key="15">
    <source>
        <dbReference type="ARBA" id="ARBA00023254"/>
    </source>
</evidence>
<dbReference type="SMART" id="SM01347">
    <property type="entry name" value="Mre11_DNA_bind"/>
    <property type="match status" value="1"/>
</dbReference>
<dbReference type="GO" id="GO:0000723">
    <property type="term" value="P:telomere maintenance"/>
    <property type="evidence" value="ECO:0007669"/>
    <property type="project" value="TreeGrafter"/>
</dbReference>
<comment type="similarity">
    <text evidence="4 16">Belongs to the MRE11/RAD32 family.</text>
</comment>
<accession>A0A7R8X1X8</accession>
<keyword evidence="8 16" id="KW-0255">Endonuclease</keyword>
<feature type="compositionally biased region" description="Acidic residues" evidence="17">
    <location>
        <begin position="538"/>
        <end position="557"/>
    </location>
</feature>
<evidence type="ECO:0000256" key="9">
    <source>
        <dbReference type="ARBA" id="ARBA00022763"/>
    </source>
</evidence>
<dbReference type="Gene3D" id="3.30.110.110">
    <property type="entry name" value="Mre11, capping domain"/>
    <property type="match status" value="1"/>
</dbReference>
<keyword evidence="7" id="KW-0479">Metal-binding</keyword>
<dbReference type="SUPFAM" id="SSF56300">
    <property type="entry name" value="Metallo-dependent phosphatases"/>
    <property type="match status" value="1"/>
</dbReference>
<feature type="region of interest" description="Disordered" evidence="17">
    <location>
        <begin position="672"/>
        <end position="697"/>
    </location>
</feature>
<dbReference type="GO" id="GO:0031573">
    <property type="term" value="P:mitotic intra-S DNA damage checkpoint signaling"/>
    <property type="evidence" value="ECO:0007669"/>
    <property type="project" value="TreeGrafter"/>
</dbReference>